<protein>
    <submittedName>
        <fullName evidence="1">YqzL-like protein</fullName>
    </submittedName>
</protein>
<dbReference type="Proteomes" id="UP000035704">
    <property type="component" value="Chromosome"/>
</dbReference>
<evidence type="ECO:0000313" key="1">
    <source>
        <dbReference type="EMBL" id="AKL95783.1"/>
    </source>
</evidence>
<keyword evidence="2" id="KW-1185">Reference proteome</keyword>
<dbReference type="PATRIC" id="fig|84022.6.peg.2349"/>
<dbReference type="Pfam" id="PF14006">
    <property type="entry name" value="YqzL"/>
    <property type="match status" value="1"/>
</dbReference>
<evidence type="ECO:0000313" key="2">
    <source>
        <dbReference type="Proteomes" id="UP000035704"/>
    </source>
</evidence>
<dbReference type="KEGG" id="cace:CACET_c23370"/>
<dbReference type="EMBL" id="CP009687">
    <property type="protein sequence ID" value="AKL95783.1"/>
    <property type="molecule type" value="Genomic_DNA"/>
</dbReference>
<dbReference type="AlphaFoldDB" id="A0A0G3WBQ7"/>
<proteinExistence type="predicted"/>
<dbReference type="InterPro" id="IPR025617">
    <property type="entry name" value="YqzL"/>
</dbReference>
<accession>A0A0G3WBQ7</accession>
<gene>
    <name evidence="1" type="ORF">CACET_c23370</name>
</gene>
<sequence length="53" mass="6277">MLNKKMWNIFKKTGNIEAYLYCKAYKDYIQSKEEDTVIPEVQLLESIQTNSLC</sequence>
<organism evidence="1 2">
    <name type="scientific">Clostridium aceticum</name>
    <dbReference type="NCBI Taxonomy" id="84022"/>
    <lineage>
        <taxon>Bacteria</taxon>
        <taxon>Bacillati</taxon>
        <taxon>Bacillota</taxon>
        <taxon>Clostridia</taxon>
        <taxon>Eubacteriales</taxon>
        <taxon>Clostridiaceae</taxon>
        <taxon>Clostridium</taxon>
    </lineage>
</organism>
<dbReference type="RefSeq" id="WP_201774975.1">
    <property type="nucleotide sequence ID" value="NZ_CP009687.1"/>
</dbReference>
<dbReference type="STRING" id="84022.CACET_c23370"/>
<reference evidence="1 2" key="1">
    <citation type="submission" date="2014-10" db="EMBL/GenBank/DDBJ databases">
        <title>Genome sequence of Clostridium aceticum DSM 1496.</title>
        <authorList>
            <person name="Poehlein A."/>
            <person name="Schiel-Bengelsdorf B."/>
            <person name="Gottschalk G."/>
            <person name="Duerre P."/>
            <person name="Daniel R."/>
        </authorList>
    </citation>
    <scope>NUCLEOTIDE SEQUENCE [LARGE SCALE GENOMIC DNA]</scope>
    <source>
        <strain evidence="1 2">DSM 1496</strain>
    </source>
</reference>
<name>A0A0G3WBQ7_9CLOT</name>